<evidence type="ECO:0000256" key="2">
    <source>
        <dbReference type="ARBA" id="ARBA00008791"/>
    </source>
</evidence>
<feature type="coiled-coil region" evidence="5">
    <location>
        <begin position="117"/>
        <end position="144"/>
    </location>
</feature>
<dbReference type="EMBL" id="RBPJ01000121">
    <property type="protein sequence ID" value="RMN98083.1"/>
    <property type="molecule type" value="Genomic_DNA"/>
</dbReference>
<dbReference type="Proteomes" id="UP000270524">
    <property type="component" value="Unassembled WGS sequence"/>
</dbReference>
<evidence type="ECO:0000313" key="7">
    <source>
        <dbReference type="EMBL" id="RMN98083.1"/>
    </source>
</evidence>
<protein>
    <submittedName>
        <fullName evidence="7">Universal stress protein</fullName>
    </submittedName>
</protein>
<evidence type="ECO:0000256" key="5">
    <source>
        <dbReference type="SAM" id="Coils"/>
    </source>
</evidence>
<evidence type="ECO:0000259" key="6">
    <source>
        <dbReference type="Pfam" id="PF00582"/>
    </source>
</evidence>
<dbReference type="InterPro" id="IPR014729">
    <property type="entry name" value="Rossmann-like_a/b/a_fold"/>
</dbReference>
<comment type="similarity">
    <text evidence="2">Belongs to the universal stress protein A family.</text>
</comment>
<sequence length="214" mass="23533">MSCPRPVIRPFTTFFENSGLHNPPLLLRHTRCLSGNRSGVCPDADESAILPAIAILPEDTFMPYTHVLVAIDLTDECDPVIRRASMLAKTNGAKLSIVHIVEPMAMAFGGDVPMDLSQLQQQQFDQAKEKLRQVEAKYRNLDVAQGESHLVYGQPRQEIHQLAKNKGCDVIVVGSHGRHGLALLLGSTTNDVVHGAPCDVLAVRLKKQEDKKPE</sequence>
<dbReference type="InterPro" id="IPR006015">
    <property type="entry name" value="Universal_stress_UspA"/>
</dbReference>
<dbReference type="AlphaFoldDB" id="A0A3M3RNV2"/>
<gene>
    <name evidence="7" type="ORF">ALQ51_04960</name>
</gene>
<proteinExistence type="inferred from homology"/>
<feature type="domain" description="UspA" evidence="6">
    <location>
        <begin position="64"/>
        <end position="204"/>
    </location>
</feature>
<comment type="subcellular location">
    <subcellularLocation>
        <location evidence="1">Cytoplasm</location>
    </subcellularLocation>
</comment>
<dbReference type="GO" id="GO:0005737">
    <property type="term" value="C:cytoplasm"/>
    <property type="evidence" value="ECO:0007669"/>
    <property type="project" value="UniProtKB-SubCell"/>
</dbReference>
<dbReference type="PANTHER" id="PTHR46268:SF23">
    <property type="entry name" value="UNIVERSAL STRESS PROTEIN A-RELATED"/>
    <property type="match status" value="1"/>
</dbReference>
<evidence type="ECO:0000256" key="3">
    <source>
        <dbReference type="ARBA" id="ARBA00011738"/>
    </source>
</evidence>
<evidence type="ECO:0000256" key="4">
    <source>
        <dbReference type="ARBA" id="ARBA00022490"/>
    </source>
</evidence>
<organism evidence="7 8">
    <name type="scientific">Pseudomonas cannabina</name>
    <dbReference type="NCBI Taxonomy" id="86840"/>
    <lineage>
        <taxon>Bacteria</taxon>
        <taxon>Pseudomonadati</taxon>
        <taxon>Pseudomonadota</taxon>
        <taxon>Gammaproteobacteria</taxon>
        <taxon>Pseudomonadales</taxon>
        <taxon>Pseudomonadaceae</taxon>
        <taxon>Pseudomonas</taxon>
    </lineage>
</organism>
<dbReference type="PRINTS" id="PR01438">
    <property type="entry name" value="UNVRSLSTRESS"/>
</dbReference>
<dbReference type="Pfam" id="PF00582">
    <property type="entry name" value="Usp"/>
    <property type="match status" value="1"/>
</dbReference>
<evidence type="ECO:0000313" key="8">
    <source>
        <dbReference type="Proteomes" id="UP000270524"/>
    </source>
</evidence>
<name>A0A3M3RNV2_PSECA</name>
<dbReference type="SUPFAM" id="SSF52402">
    <property type="entry name" value="Adenine nucleotide alpha hydrolases-like"/>
    <property type="match status" value="1"/>
</dbReference>
<accession>A0A3M3RNV2</accession>
<dbReference type="InterPro" id="IPR006016">
    <property type="entry name" value="UspA"/>
</dbReference>
<dbReference type="PANTHER" id="PTHR46268">
    <property type="entry name" value="STRESS RESPONSE PROTEIN NHAX"/>
    <property type="match status" value="1"/>
</dbReference>
<comment type="subunit">
    <text evidence="3">Homodimer.</text>
</comment>
<reference evidence="7 8" key="1">
    <citation type="submission" date="2018-08" db="EMBL/GenBank/DDBJ databases">
        <title>Recombination of ecologically and evolutionarily significant loci maintains genetic cohesion in the Pseudomonas syringae species complex.</title>
        <authorList>
            <person name="Dillon M."/>
            <person name="Thakur S."/>
            <person name="Almeida R.N.D."/>
            <person name="Weir B.S."/>
            <person name="Guttman D.S."/>
        </authorList>
    </citation>
    <scope>NUCLEOTIDE SEQUENCE [LARGE SCALE GENOMIC DNA]</scope>
    <source>
        <strain evidence="7 8">ICMP 15203</strain>
    </source>
</reference>
<evidence type="ECO:0000256" key="1">
    <source>
        <dbReference type="ARBA" id="ARBA00004496"/>
    </source>
</evidence>
<keyword evidence="5" id="KW-0175">Coiled coil</keyword>
<comment type="caution">
    <text evidence="7">The sequence shown here is derived from an EMBL/GenBank/DDBJ whole genome shotgun (WGS) entry which is preliminary data.</text>
</comment>
<keyword evidence="4" id="KW-0963">Cytoplasm</keyword>
<dbReference type="Gene3D" id="3.40.50.620">
    <property type="entry name" value="HUPs"/>
    <property type="match status" value="1"/>
</dbReference>